<feature type="compositionally biased region" description="Basic and acidic residues" evidence="2">
    <location>
        <begin position="453"/>
        <end position="462"/>
    </location>
</feature>
<feature type="region of interest" description="Disordered" evidence="2">
    <location>
        <begin position="1"/>
        <end position="69"/>
    </location>
</feature>
<organism evidence="3 4">
    <name type="scientific">Vitrella brassicaformis (strain CCMP3155)</name>
    <dbReference type="NCBI Taxonomy" id="1169540"/>
    <lineage>
        <taxon>Eukaryota</taxon>
        <taxon>Sar</taxon>
        <taxon>Alveolata</taxon>
        <taxon>Colpodellida</taxon>
        <taxon>Vitrellaceae</taxon>
        <taxon>Vitrella</taxon>
    </lineage>
</organism>
<protein>
    <submittedName>
        <fullName evidence="3">Uncharacterized protein</fullName>
    </submittedName>
</protein>
<gene>
    <name evidence="3" type="ORF">Vbra_18006</name>
</gene>
<evidence type="ECO:0000256" key="1">
    <source>
        <dbReference type="SAM" id="Coils"/>
    </source>
</evidence>
<sequence>MDQMRSFFTIAPKSPPSRERRSKAPPKGGLQGAERRKRDERRADGEDKKQAPPVARAEEPGEGSSSCPSEELEKLCRTYAGALKHLESCRVNVERLRSQHHYRLRQLEGQMRGPLLEFATYRTLNANRDDAGGGRQRQPSIPELLQRIDLVRAENAAVRGQVVTLTERIASIMENEQARFGSNKNSAGRSINVDIAPLKELVDGIFAIPTPTPTNAPTGKMETLRSLVDHLVQLVEEGQRKSQVSQEWFPQTTQEIRQLFAEHHEMQHAIHGLTRNHVETVLEYLELRRETAPTEIGSPVAGFFDLRTDKYEDTKSVVAELEAQNADMKRMINEIHDRTQRNERIQQIKISSLQDALSRMDWDDLRGLADDRSPIDLIANPFYHSDPLLTPPPPPPPPRPQPPSTTAAAAAAASASQSYCRTTHTGDDTRYANTRDTRYAPERPGRPVGYYYQRDDRGDNDPTRQCPKTGLERCPVLSSLPPSLVRVDERRAEAQRERSRWML</sequence>
<reference evidence="3 4" key="1">
    <citation type="submission" date="2014-11" db="EMBL/GenBank/DDBJ databases">
        <authorList>
            <person name="Zhu J."/>
            <person name="Qi W."/>
            <person name="Song R."/>
        </authorList>
    </citation>
    <scope>NUCLEOTIDE SEQUENCE [LARGE SCALE GENOMIC DNA]</scope>
</reference>
<feature type="compositionally biased region" description="Basic and acidic residues" evidence="2">
    <location>
        <begin position="424"/>
        <end position="445"/>
    </location>
</feature>
<dbReference type="InParanoid" id="A0A0G4GJM1"/>
<evidence type="ECO:0000313" key="4">
    <source>
        <dbReference type="Proteomes" id="UP000041254"/>
    </source>
</evidence>
<evidence type="ECO:0000313" key="3">
    <source>
        <dbReference type="EMBL" id="CEM30113.1"/>
    </source>
</evidence>
<feature type="coiled-coil region" evidence="1">
    <location>
        <begin position="311"/>
        <end position="338"/>
    </location>
</feature>
<feature type="region of interest" description="Disordered" evidence="2">
    <location>
        <begin position="379"/>
        <end position="474"/>
    </location>
</feature>
<feature type="compositionally biased region" description="Basic and acidic residues" evidence="2">
    <location>
        <begin position="33"/>
        <end position="50"/>
    </location>
</feature>
<feature type="compositionally biased region" description="Low complexity" evidence="2">
    <location>
        <begin position="404"/>
        <end position="416"/>
    </location>
</feature>
<name>A0A0G4GJM1_VITBC</name>
<feature type="compositionally biased region" description="Pro residues" evidence="2">
    <location>
        <begin position="389"/>
        <end position="403"/>
    </location>
</feature>
<dbReference type="EMBL" id="CDMY01000688">
    <property type="protein sequence ID" value="CEM30113.1"/>
    <property type="molecule type" value="Genomic_DNA"/>
</dbReference>
<evidence type="ECO:0000256" key="2">
    <source>
        <dbReference type="SAM" id="MobiDB-lite"/>
    </source>
</evidence>
<accession>A0A0G4GJM1</accession>
<dbReference type="Proteomes" id="UP000041254">
    <property type="component" value="Unassembled WGS sequence"/>
</dbReference>
<keyword evidence="4" id="KW-1185">Reference proteome</keyword>
<dbReference type="VEuPathDB" id="CryptoDB:Vbra_18006"/>
<proteinExistence type="predicted"/>
<dbReference type="AlphaFoldDB" id="A0A0G4GJM1"/>
<keyword evidence="1" id="KW-0175">Coiled coil</keyword>